<dbReference type="SUPFAM" id="SSF55846">
    <property type="entry name" value="N-acetylmuramoyl-L-alanine amidase-like"/>
    <property type="match status" value="1"/>
</dbReference>
<dbReference type="Gene3D" id="3.40.80.10">
    <property type="entry name" value="Peptidoglycan recognition protein-like"/>
    <property type="match status" value="1"/>
</dbReference>
<dbReference type="Proteomes" id="UP000191554">
    <property type="component" value="Unassembled WGS sequence"/>
</dbReference>
<dbReference type="RefSeq" id="WP_080064754.1">
    <property type="nucleotide sequence ID" value="NZ_MZGX01000014.1"/>
</dbReference>
<dbReference type="InterPro" id="IPR036505">
    <property type="entry name" value="Amidase/PGRP_sf"/>
</dbReference>
<evidence type="ECO:0000313" key="2">
    <source>
        <dbReference type="EMBL" id="OPX43840.1"/>
    </source>
</evidence>
<organism evidence="2 3">
    <name type="scientific">Ruminiclostridium hungatei</name>
    <name type="common">Clostridium hungatei</name>
    <dbReference type="NCBI Taxonomy" id="48256"/>
    <lineage>
        <taxon>Bacteria</taxon>
        <taxon>Bacillati</taxon>
        <taxon>Bacillota</taxon>
        <taxon>Clostridia</taxon>
        <taxon>Eubacteriales</taxon>
        <taxon>Oscillospiraceae</taxon>
        <taxon>Ruminiclostridium</taxon>
    </lineage>
</organism>
<comment type="caution">
    <text evidence="2">The sequence shown here is derived from an EMBL/GenBank/DDBJ whole genome shotgun (WGS) entry which is preliminary data.</text>
</comment>
<dbReference type="CDD" id="cd06583">
    <property type="entry name" value="PGRP"/>
    <property type="match status" value="1"/>
</dbReference>
<gene>
    <name evidence="2" type="ORF">CLHUN_23210</name>
</gene>
<dbReference type="Pfam" id="PF01510">
    <property type="entry name" value="Amidase_2"/>
    <property type="match status" value="1"/>
</dbReference>
<sequence>MKQDGKFLLMDRQELKSYITCLKNVKKFSCIQQHHTAAPSYKDVKNNNFQLMKGMEDYHVKTLKMSEIAQHFSTFPDGSICTGRPLTKDGGGFYGNQNLNSITIENVGNFDVDIMTDEQRESIILLNALLCRRFDITPSAETLPYHCWVKNKSCPGTGYFGGNTKEKAESNFIPAVKAEIEKLKAFEEALKTVAEKAGTSYDFWLRKRGIDPSFEALIIKIAKSYGGKLYG</sequence>
<protein>
    <submittedName>
        <fullName evidence="2">N-acetylmuramoyl-L-alanine amidase</fullName>
    </submittedName>
</protein>
<name>A0A1V4SIZ9_RUMHU</name>
<feature type="domain" description="N-acetylmuramoyl-L-alanine amidase" evidence="1">
    <location>
        <begin position="29"/>
        <end position="156"/>
    </location>
</feature>
<dbReference type="GO" id="GO:0008745">
    <property type="term" value="F:N-acetylmuramoyl-L-alanine amidase activity"/>
    <property type="evidence" value="ECO:0007669"/>
    <property type="project" value="InterPro"/>
</dbReference>
<dbReference type="OrthoDB" id="2812205at2"/>
<dbReference type="STRING" id="48256.CLHUN_23210"/>
<dbReference type="GO" id="GO:0009253">
    <property type="term" value="P:peptidoglycan catabolic process"/>
    <property type="evidence" value="ECO:0007669"/>
    <property type="project" value="InterPro"/>
</dbReference>
<dbReference type="AlphaFoldDB" id="A0A1V4SIZ9"/>
<proteinExistence type="predicted"/>
<evidence type="ECO:0000259" key="1">
    <source>
        <dbReference type="Pfam" id="PF01510"/>
    </source>
</evidence>
<evidence type="ECO:0000313" key="3">
    <source>
        <dbReference type="Proteomes" id="UP000191554"/>
    </source>
</evidence>
<dbReference type="EMBL" id="MZGX01000014">
    <property type="protein sequence ID" value="OPX43840.1"/>
    <property type="molecule type" value="Genomic_DNA"/>
</dbReference>
<keyword evidence="3" id="KW-1185">Reference proteome</keyword>
<reference evidence="2 3" key="1">
    <citation type="submission" date="2017-03" db="EMBL/GenBank/DDBJ databases">
        <title>Genome sequence of Clostridium hungatei DSM 14427.</title>
        <authorList>
            <person name="Poehlein A."/>
            <person name="Daniel R."/>
        </authorList>
    </citation>
    <scope>NUCLEOTIDE SEQUENCE [LARGE SCALE GENOMIC DNA]</scope>
    <source>
        <strain evidence="2 3">DSM 14427</strain>
    </source>
</reference>
<dbReference type="InterPro" id="IPR002502">
    <property type="entry name" value="Amidase_domain"/>
</dbReference>
<accession>A0A1V4SIZ9</accession>